<gene>
    <name evidence="1" type="ORF">B0J12DRAFT_739847</name>
</gene>
<dbReference type="EMBL" id="JAGTJR010000011">
    <property type="protein sequence ID" value="KAH7052305.1"/>
    <property type="molecule type" value="Genomic_DNA"/>
</dbReference>
<keyword evidence="2" id="KW-1185">Reference proteome</keyword>
<proteinExistence type="predicted"/>
<evidence type="ECO:0000313" key="2">
    <source>
        <dbReference type="Proteomes" id="UP000774617"/>
    </source>
</evidence>
<name>A0ABQ8GD75_9PEZI</name>
<reference evidence="1 2" key="1">
    <citation type="journal article" date="2021" name="Nat. Commun.">
        <title>Genetic determinants of endophytism in the Arabidopsis root mycobiome.</title>
        <authorList>
            <person name="Mesny F."/>
            <person name="Miyauchi S."/>
            <person name="Thiergart T."/>
            <person name="Pickel B."/>
            <person name="Atanasova L."/>
            <person name="Karlsson M."/>
            <person name="Huettel B."/>
            <person name="Barry K.W."/>
            <person name="Haridas S."/>
            <person name="Chen C."/>
            <person name="Bauer D."/>
            <person name="Andreopoulos W."/>
            <person name="Pangilinan J."/>
            <person name="LaButti K."/>
            <person name="Riley R."/>
            <person name="Lipzen A."/>
            <person name="Clum A."/>
            <person name="Drula E."/>
            <person name="Henrissat B."/>
            <person name="Kohler A."/>
            <person name="Grigoriev I.V."/>
            <person name="Martin F.M."/>
            <person name="Hacquard S."/>
        </authorList>
    </citation>
    <scope>NUCLEOTIDE SEQUENCE [LARGE SCALE GENOMIC DNA]</scope>
    <source>
        <strain evidence="1 2">MPI-SDFR-AT-0080</strain>
    </source>
</reference>
<sequence length="214" mass="23991">MGTRHLILVFYKGDYHIAQYGQLDGYPSGQGVRIRDFASCGNNLTKLKFAINKGLLYTPTEDQLNTWKVRAFDLEQERHSLALTNPGAVDWEDFRKRPMELICPSIAAHVSAGILELVADSLVPVPVVKNLELIADLVYCEWAYVLDLDEHVLEVYSPGTRAVEGTEGSRFDELECVKKSKRAAATMVARFRLDELPNEDDFVRRCNGGSDAPD</sequence>
<comment type="caution">
    <text evidence="1">The sequence shown here is derived from an EMBL/GenBank/DDBJ whole genome shotgun (WGS) entry which is preliminary data.</text>
</comment>
<protein>
    <submittedName>
        <fullName evidence="1">Uncharacterized protein</fullName>
    </submittedName>
</protein>
<evidence type="ECO:0000313" key="1">
    <source>
        <dbReference type="EMBL" id="KAH7052305.1"/>
    </source>
</evidence>
<accession>A0ABQ8GD75</accession>
<organism evidence="1 2">
    <name type="scientific">Macrophomina phaseolina</name>
    <dbReference type="NCBI Taxonomy" id="35725"/>
    <lineage>
        <taxon>Eukaryota</taxon>
        <taxon>Fungi</taxon>
        <taxon>Dikarya</taxon>
        <taxon>Ascomycota</taxon>
        <taxon>Pezizomycotina</taxon>
        <taxon>Dothideomycetes</taxon>
        <taxon>Dothideomycetes incertae sedis</taxon>
        <taxon>Botryosphaeriales</taxon>
        <taxon>Botryosphaeriaceae</taxon>
        <taxon>Macrophomina</taxon>
    </lineage>
</organism>
<dbReference type="Proteomes" id="UP000774617">
    <property type="component" value="Unassembled WGS sequence"/>
</dbReference>